<feature type="region of interest" description="Disordered" evidence="1">
    <location>
        <begin position="193"/>
        <end position="216"/>
    </location>
</feature>
<keyword evidence="3" id="KW-1185">Reference proteome</keyword>
<organism evidence="2 3">
    <name type="scientific">Paenibacillus spiritus</name>
    <dbReference type="NCBI Taxonomy" id="2496557"/>
    <lineage>
        <taxon>Bacteria</taxon>
        <taxon>Bacillati</taxon>
        <taxon>Bacillota</taxon>
        <taxon>Bacilli</taxon>
        <taxon>Bacillales</taxon>
        <taxon>Paenibacillaceae</taxon>
        <taxon>Paenibacillus</taxon>
    </lineage>
</organism>
<dbReference type="Proteomes" id="UP000367750">
    <property type="component" value="Unassembled WGS sequence"/>
</dbReference>
<gene>
    <name evidence="2" type="ORF">F4V43_18625</name>
</gene>
<feature type="compositionally biased region" description="Basic and acidic residues" evidence="1">
    <location>
        <begin position="203"/>
        <end position="216"/>
    </location>
</feature>
<name>A0A5J5FTS2_9BACL</name>
<proteinExistence type="predicted"/>
<dbReference type="RefSeq" id="WP_150459774.1">
    <property type="nucleotide sequence ID" value="NZ_VYKK01000035.1"/>
</dbReference>
<evidence type="ECO:0000313" key="2">
    <source>
        <dbReference type="EMBL" id="KAA8996326.1"/>
    </source>
</evidence>
<dbReference type="OrthoDB" id="2627608at2"/>
<dbReference type="AlphaFoldDB" id="A0A5J5FTS2"/>
<evidence type="ECO:0000313" key="3">
    <source>
        <dbReference type="Proteomes" id="UP000367750"/>
    </source>
</evidence>
<accession>A0A5J5FTS2</accession>
<dbReference type="EMBL" id="VYKK01000035">
    <property type="protein sequence ID" value="KAA8996326.1"/>
    <property type="molecule type" value="Genomic_DNA"/>
</dbReference>
<reference evidence="2 3" key="1">
    <citation type="submission" date="2019-09" db="EMBL/GenBank/DDBJ databases">
        <title>Bacillus ochoae sp. nov., Paenibacillus whitsoniae sp. nov., Paenibacillus spiritus sp. nov. Isolated from the Mars Exploration Rover during spacecraft assembly.</title>
        <authorList>
            <person name="Seuylemezian A."/>
            <person name="Vaishampayan P."/>
        </authorList>
    </citation>
    <scope>NUCLEOTIDE SEQUENCE [LARGE SCALE GENOMIC DNA]</scope>
    <source>
        <strain evidence="2 3">MER_111</strain>
    </source>
</reference>
<comment type="caution">
    <text evidence="2">The sequence shown here is derived from an EMBL/GenBank/DDBJ whole genome shotgun (WGS) entry which is preliminary data.</text>
</comment>
<sequence length="216" mass="24477">MQITISEDSMMYIYLKNSSKHKYEKKKSRSDVICFLLYDAADNMLGVRIINKHDDEPLIDIQLPKVGEVEFPMHNAQITETDQEILIVFDKDTPISKETAHTCVIDVCRSGIIGIEPLPYVYIGGKEIMKPFIIRDEPIPIHYVSVPPVHCSCGSDSFVESEREDPDLGFHNGWECAECGHVYLLLRQGLGKPPKNAGTSVDEAIRISREERGKER</sequence>
<protein>
    <submittedName>
        <fullName evidence="2">Uncharacterized protein</fullName>
    </submittedName>
</protein>
<evidence type="ECO:0000256" key="1">
    <source>
        <dbReference type="SAM" id="MobiDB-lite"/>
    </source>
</evidence>